<organism evidence="1">
    <name type="scientific">Siphoviridae sp. ctKNZ79</name>
    <dbReference type="NCBI Taxonomy" id="2825440"/>
    <lineage>
        <taxon>Viruses</taxon>
        <taxon>Duplodnaviria</taxon>
        <taxon>Heunggongvirae</taxon>
        <taxon>Uroviricota</taxon>
        <taxon>Caudoviricetes</taxon>
    </lineage>
</organism>
<dbReference type="EMBL" id="BK016045">
    <property type="protein sequence ID" value="DAF91118.1"/>
    <property type="molecule type" value="Genomic_DNA"/>
</dbReference>
<evidence type="ECO:0000313" key="1">
    <source>
        <dbReference type="EMBL" id="DAF91118.1"/>
    </source>
</evidence>
<reference evidence="1" key="1">
    <citation type="journal article" date="2021" name="Proc. Natl. Acad. Sci. U.S.A.">
        <title>A Catalog of Tens of Thousands of Viruses from Human Metagenomes Reveals Hidden Associations with Chronic Diseases.</title>
        <authorList>
            <person name="Tisza M.J."/>
            <person name="Buck C.B."/>
        </authorList>
    </citation>
    <scope>NUCLEOTIDE SEQUENCE</scope>
    <source>
        <strain evidence="1">CtKNZ79</strain>
    </source>
</reference>
<protein>
    <submittedName>
        <fullName evidence="1">Uncharacterized protein</fullName>
    </submittedName>
</protein>
<name>A0A8S5U9R5_9CAUD</name>
<accession>A0A8S5U9R5</accession>
<sequence>MACDLQKGAGIIPLLFYLCSTRSCVNRRISHKSRSSWH</sequence>
<proteinExistence type="predicted"/>